<reference evidence="1" key="1">
    <citation type="submission" date="2021-06" db="EMBL/GenBank/DDBJ databases">
        <authorList>
            <person name="Kallberg Y."/>
            <person name="Tangrot J."/>
            <person name="Rosling A."/>
        </authorList>
    </citation>
    <scope>NUCLEOTIDE SEQUENCE</scope>
    <source>
        <strain evidence="1">87-6 pot B 2015</strain>
    </source>
</reference>
<evidence type="ECO:0000313" key="2">
    <source>
        <dbReference type="Proteomes" id="UP000789375"/>
    </source>
</evidence>
<keyword evidence="2" id="KW-1185">Reference proteome</keyword>
<comment type="caution">
    <text evidence="1">The sequence shown here is derived from an EMBL/GenBank/DDBJ whole genome shotgun (WGS) entry which is preliminary data.</text>
</comment>
<feature type="non-terminal residue" evidence="1">
    <location>
        <position position="47"/>
    </location>
</feature>
<dbReference type="AlphaFoldDB" id="A0A9N9DNJ9"/>
<organism evidence="1 2">
    <name type="scientific">Funneliformis mosseae</name>
    <name type="common">Endomycorrhizal fungus</name>
    <name type="synonym">Glomus mosseae</name>
    <dbReference type="NCBI Taxonomy" id="27381"/>
    <lineage>
        <taxon>Eukaryota</taxon>
        <taxon>Fungi</taxon>
        <taxon>Fungi incertae sedis</taxon>
        <taxon>Mucoromycota</taxon>
        <taxon>Glomeromycotina</taxon>
        <taxon>Glomeromycetes</taxon>
        <taxon>Glomerales</taxon>
        <taxon>Glomeraceae</taxon>
        <taxon>Funneliformis</taxon>
    </lineage>
</organism>
<gene>
    <name evidence="1" type="ORF">FMOSSE_LOCUS11186</name>
</gene>
<sequence length="47" mass="5463">MTPILAYIILEKSVNRKNSFLINGQQIIYEDLKSHEILMLKSVDITE</sequence>
<name>A0A9N9DNJ9_FUNMO</name>
<dbReference type="EMBL" id="CAJVPP010004168">
    <property type="protein sequence ID" value="CAG8645059.1"/>
    <property type="molecule type" value="Genomic_DNA"/>
</dbReference>
<evidence type="ECO:0000313" key="1">
    <source>
        <dbReference type="EMBL" id="CAG8645059.1"/>
    </source>
</evidence>
<protein>
    <submittedName>
        <fullName evidence="1">8938_t:CDS:1</fullName>
    </submittedName>
</protein>
<dbReference type="Proteomes" id="UP000789375">
    <property type="component" value="Unassembled WGS sequence"/>
</dbReference>
<proteinExistence type="predicted"/>
<accession>A0A9N9DNJ9</accession>